<evidence type="ECO:0000256" key="3">
    <source>
        <dbReference type="ARBA" id="ARBA00022692"/>
    </source>
</evidence>
<dbReference type="GO" id="GO:0016020">
    <property type="term" value="C:membrane"/>
    <property type="evidence" value="ECO:0007669"/>
    <property type="project" value="UniProtKB-SubCell"/>
</dbReference>
<comment type="subcellular location">
    <subcellularLocation>
        <location evidence="1">Endomembrane system</location>
        <topology evidence="1">Multi-pass membrane protein</topology>
    </subcellularLocation>
</comment>
<keyword evidence="9" id="KW-1185">Reference proteome</keyword>
<protein>
    <submittedName>
        <fullName evidence="8">EamA family transporter</fullName>
    </submittedName>
</protein>
<evidence type="ECO:0000256" key="1">
    <source>
        <dbReference type="ARBA" id="ARBA00004127"/>
    </source>
</evidence>
<feature type="transmembrane region" description="Helical" evidence="6">
    <location>
        <begin position="250"/>
        <end position="269"/>
    </location>
</feature>
<evidence type="ECO:0000256" key="2">
    <source>
        <dbReference type="ARBA" id="ARBA00007362"/>
    </source>
</evidence>
<reference evidence="8" key="1">
    <citation type="submission" date="2020-11" db="EMBL/GenBank/DDBJ databases">
        <title>Multidrug resistant novel bacterium Savagea serpentis sp. nov., isolated from the scats of a vine snake (Ahaetulla nasuta).</title>
        <authorList>
            <person name="Venkata Ramana V."/>
            <person name="Vikas Patil S."/>
            <person name="Yogita Lugani V."/>
        </authorList>
    </citation>
    <scope>NUCLEOTIDE SEQUENCE</scope>
    <source>
        <strain evidence="8">SN6</strain>
    </source>
</reference>
<evidence type="ECO:0000259" key="7">
    <source>
        <dbReference type="Pfam" id="PF00892"/>
    </source>
</evidence>
<dbReference type="Proteomes" id="UP000622653">
    <property type="component" value="Unassembled WGS sequence"/>
</dbReference>
<feature type="transmembrane region" description="Helical" evidence="6">
    <location>
        <begin position="7"/>
        <end position="24"/>
    </location>
</feature>
<feature type="transmembrane region" description="Helical" evidence="6">
    <location>
        <begin position="156"/>
        <end position="175"/>
    </location>
</feature>
<feature type="transmembrane region" description="Helical" evidence="6">
    <location>
        <begin position="36"/>
        <end position="53"/>
    </location>
</feature>
<comment type="caution">
    <text evidence="8">The sequence shown here is derived from an EMBL/GenBank/DDBJ whole genome shotgun (WGS) entry which is preliminary data.</text>
</comment>
<accession>A0A8J7G963</accession>
<evidence type="ECO:0000256" key="5">
    <source>
        <dbReference type="ARBA" id="ARBA00023136"/>
    </source>
</evidence>
<name>A0A8J7G963_9BACL</name>
<evidence type="ECO:0000313" key="9">
    <source>
        <dbReference type="Proteomes" id="UP000622653"/>
    </source>
</evidence>
<dbReference type="AlphaFoldDB" id="A0A8J7G963"/>
<comment type="similarity">
    <text evidence="2">Belongs to the EamA transporter family.</text>
</comment>
<feature type="transmembrane region" description="Helical" evidence="6">
    <location>
        <begin position="98"/>
        <end position="118"/>
    </location>
</feature>
<dbReference type="InterPro" id="IPR037185">
    <property type="entry name" value="EmrE-like"/>
</dbReference>
<dbReference type="InterPro" id="IPR050638">
    <property type="entry name" value="AA-Vitamin_Transporters"/>
</dbReference>
<feature type="transmembrane region" description="Helical" evidence="6">
    <location>
        <begin position="125"/>
        <end position="144"/>
    </location>
</feature>
<feature type="domain" description="EamA" evidence="7">
    <location>
        <begin position="156"/>
        <end position="290"/>
    </location>
</feature>
<sequence>MLRAKGILMIVVGAMFWGATGPMMEWILDQGMSKQFLLILRLLVAGMGLLAVLKWRGVRVRRPFAQPYWTRKLIIFGIFGMLGVQYTFLASIDTSNAVIATLFQFLAPIYIILFVSLIQKAVPPIAQILGMLVTLIGLFLLLTDGTLEGFALSREAVFWGIAVGFAFSFYTLYPARLMQEWGVLLVVGWGMVIGGVILLIFNPITFIKGIPTLFDWQVAFMLLGVIIIGTIAFVLFLGSMTYITPVETSVLSSFEPLTAMVISILWFGIRLGTFQLIGGVTMLVGVTAISLIGNKVKTPEVELKIE</sequence>
<feature type="transmembrane region" description="Helical" evidence="6">
    <location>
        <begin position="216"/>
        <end position="238"/>
    </location>
</feature>
<gene>
    <name evidence="8" type="ORF">IRY55_08995</name>
</gene>
<dbReference type="PANTHER" id="PTHR32322:SF2">
    <property type="entry name" value="EAMA DOMAIN-CONTAINING PROTEIN"/>
    <property type="match status" value="1"/>
</dbReference>
<feature type="transmembrane region" description="Helical" evidence="6">
    <location>
        <begin position="182"/>
        <end position="204"/>
    </location>
</feature>
<dbReference type="Pfam" id="PF00892">
    <property type="entry name" value="EamA"/>
    <property type="match status" value="2"/>
</dbReference>
<evidence type="ECO:0000313" key="8">
    <source>
        <dbReference type="EMBL" id="MBF4501498.1"/>
    </source>
</evidence>
<keyword evidence="5 6" id="KW-0472">Membrane</keyword>
<keyword evidence="3 6" id="KW-0812">Transmembrane</keyword>
<dbReference type="EMBL" id="JADKPV010000004">
    <property type="protein sequence ID" value="MBF4501498.1"/>
    <property type="molecule type" value="Genomic_DNA"/>
</dbReference>
<dbReference type="InterPro" id="IPR000620">
    <property type="entry name" value="EamA_dom"/>
</dbReference>
<proteinExistence type="inferred from homology"/>
<feature type="domain" description="EamA" evidence="7">
    <location>
        <begin position="5"/>
        <end position="142"/>
    </location>
</feature>
<organism evidence="8 9">
    <name type="scientific">Savagea serpentis</name>
    <dbReference type="NCBI Taxonomy" id="2785297"/>
    <lineage>
        <taxon>Bacteria</taxon>
        <taxon>Bacillati</taxon>
        <taxon>Bacillota</taxon>
        <taxon>Bacilli</taxon>
        <taxon>Bacillales</taxon>
        <taxon>Caryophanaceae</taxon>
        <taxon>Savagea</taxon>
    </lineage>
</organism>
<keyword evidence="4 6" id="KW-1133">Transmembrane helix</keyword>
<feature type="transmembrane region" description="Helical" evidence="6">
    <location>
        <begin position="275"/>
        <end position="294"/>
    </location>
</feature>
<evidence type="ECO:0000256" key="4">
    <source>
        <dbReference type="ARBA" id="ARBA00022989"/>
    </source>
</evidence>
<evidence type="ECO:0000256" key="6">
    <source>
        <dbReference type="SAM" id="Phobius"/>
    </source>
</evidence>
<feature type="transmembrane region" description="Helical" evidence="6">
    <location>
        <begin position="73"/>
        <end position="92"/>
    </location>
</feature>
<dbReference type="RefSeq" id="WP_194562980.1">
    <property type="nucleotide sequence ID" value="NZ_JADKPV010000004.1"/>
</dbReference>
<dbReference type="PANTHER" id="PTHR32322">
    <property type="entry name" value="INNER MEMBRANE TRANSPORTER"/>
    <property type="match status" value="1"/>
</dbReference>
<dbReference type="SUPFAM" id="SSF103481">
    <property type="entry name" value="Multidrug resistance efflux transporter EmrE"/>
    <property type="match status" value="2"/>
</dbReference>